<accession>A0A9D3VV17</accession>
<name>A0A9D3VV17_9ROSI</name>
<dbReference type="Proteomes" id="UP000828251">
    <property type="component" value="Unassembled WGS sequence"/>
</dbReference>
<sequence length="104" mass="12397">MYQCLTMENNQMRHSPYKRSYLINDNSQSALLALTWIEGLLRCPRLDAVWHGSWPSIMVLWVDQRECIDHHLPFNTLNWVHHHCYSPLIQSFKTLQAVTDFNNR</sequence>
<reference evidence="1 2" key="1">
    <citation type="journal article" date="2021" name="Plant Biotechnol. J.">
        <title>Multi-omics assisted identification of the key and species-specific regulatory components of drought-tolerant mechanisms in Gossypium stocksii.</title>
        <authorList>
            <person name="Yu D."/>
            <person name="Ke L."/>
            <person name="Zhang D."/>
            <person name="Wu Y."/>
            <person name="Sun Y."/>
            <person name="Mei J."/>
            <person name="Sun J."/>
            <person name="Sun Y."/>
        </authorList>
    </citation>
    <scope>NUCLEOTIDE SEQUENCE [LARGE SCALE GENOMIC DNA]</scope>
    <source>
        <strain evidence="2">cv. E1</strain>
        <tissue evidence="1">Leaf</tissue>
    </source>
</reference>
<evidence type="ECO:0000313" key="2">
    <source>
        <dbReference type="Proteomes" id="UP000828251"/>
    </source>
</evidence>
<organism evidence="1 2">
    <name type="scientific">Gossypium stocksii</name>
    <dbReference type="NCBI Taxonomy" id="47602"/>
    <lineage>
        <taxon>Eukaryota</taxon>
        <taxon>Viridiplantae</taxon>
        <taxon>Streptophyta</taxon>
        <taxon>Embryophyta</taxon>
        <taxon>Tracheophyta</taxon>
        <taxon>Spermatophyta</taxon>
        <taxon>Magnoliopsida</taxon>
        <taxon>eudicotyledons</taxon>
        <taxon>Gunneridae</taxon>
        <taxon>Pentapetalae</taxon>
        <taxon>rosids</taxon>
        <taxon>malvids</taxon>
        <taxon>Malvales</taxon>
        <taxon>Malvaceae</taxon>
        <taxon>Malvoideae</taxon>
        <taxon>Gossypium</taxon>
    </lineage>
</organism>
<proteinExistence type="predicted"/>
<evidence type="ECO:0000313" key="1">
    <source>
        <dbReference type="EMBL" id="KAH1097074.1"/>
    </source>
</evidence>
<gene>
    <name evidence="1" type="ORF">J1N35_013995</name>
</gene>
<dbReference type="EMBL" id="JAIQCV010000005">
    <property type="protein sequence ID" value="KAH1097074.1"/>
    <property type="molecule type" value="Genomic_DNA"/>
</dbReference>
<keyword evidence="2" id="KW-1185">Reference proteome</keyword>
<comment type="caution">
    <text evidence="1">The sequence shown here is derived from an EMBL/GenBank/DDBJ whole genome shotgun (WGS) entry which is preliminary data.</text>
</comment>
<dbReference type="AlphaFoldDB" id="A0A9D3VV17"/>
<protein>
    <submittedName>
        <fullName evidence="1">Uncharacterized protein</fullName>
    </submittedName>
</protein>